<dbReference type="InterPro" id="IPR050116">
    <property type="entry name" value="DNA_polymerase-Y"/>
</dbReference>
<dbReference type="Pfam" id="PF11799">
    <property type="entry name" value="IMS_C"/>
    <property type="match status" value="1"/>
</dbReference>
<dbReference type="InterPro" id="IPR036775">
    <property type="entry name" value="DNA_pol_Y-fam_lit_finger_sf"/>
</dbReference>
<dbReference type="Pfam" id="PF00817">
    <property type="entry name" value="IMS"/>
    <property type="match status" value="1"/>
</dbReference>
<dbReference type="STRING" id="642492.Clole_3670"/>
<dbReference type="GO" id="GO:0006261">
    <property type="term" value="P:DNA-templated DNA replication"/>
    <property type="evidence" value="ECO:0007669"/>
    <property type="project" value="UniProtKB-UniRule"/>
</dbReference>
<dbReference type="AlphaFoldDB" id="F2JH13"/>
<dbReference type="Gene3D" id="3.30.1490.100">
    <property type="entry name" value="DNA polymerase, Y-family, little finger domain"/>
    <property type="match status" value="1"/>
</dbReference>
<feature type="binding site" evidence="6">
    <location>
        <position position="113"/>
    </location>
    <ligand>
        <name>Mg(2+)</name>
        <dbReference type="ChEBI" id="CHEBI:18420"/>
    </ligand>
</feature>
<keyword evidence="9" id="KW-1185">Reference proteome</keyword>
<keyword evidence="6" id="KW-0235">DNA replication</keyword>
<dbReference type="GO" id="GO:0000287">
    <property type="term" value="F:magnesium ion binding"/>
    <property type="evidence" value="ECO:0007669"/>
    <property type="project" value="UniProtKB-UniRule"/>
</dbReference>
<name>F2JH13_CELLD</name>
<dbReference type="SUPFAM" id="SSF56672">
    <property type="entry name" value="DNA/RNA polymerases"/>
    <property type="match status" value="1"/>
</dbReference>
<keyword evidence="6" id="KW-0234">DNA repair</keyword>
<evidence type="ECO:0000313" key="9">
    <source>
        <dbReference type="Proteomes" id="UP000008467"/>
    </source>
</evidence>
<dbReference type="Gene3D" id="1.10.150.20">
    <property type="entry name" value="5' to 3' exonuclease, C-terminal subdomain"/>
    <property type="match status" value="1"/>
</dbReference>
<protein>
    <recommendedName>
        <fullName evidence="6">DNA polymerase IV</fullName>
        <shortName evidence="6">Pol IV</shortName>
        <ecNumber evidence="6">2.7.7.7</ecNumber>
    </recommendedName>
</protein>
<dbReference type="InterPro" id="IPR017961">
    <property type="entry name" value="DNA_pol_Y-fam_little_finger"/>
</dbReference>
<organism evidence="8 9">
    <name type="scientific">Cellulosilyticum lentocellum (strain ATCC 49066 / DSM 5427 / NCIMB 11756 / RHM5)</name>
    <name type="common">Clostridium lentocellum</name>
    <dbReference type="NCBI Taxonomy" id="642492"/>
    <lineage>
        <taxon>Bacteria</taxon>
        <taxon>Bacillati</taxon>
        <taxon>Bacillota</taxon>
        <taxon>Clostridia</taxon>
        <taxon>Lachnospirales</taxon>
        <taxon>Cellulosilyticaceae</taxon>
        <taxon>Cellulosilyticum</taxon>
    </lineage>
</organism>
<dbReference type="SUPFAM" id="SSF100879">
    <property type="entry name" value="Lesion bypass DNA polymerase (Y-family), little finger domain"/>
    <property type="match status" value="1"/>
</dbReference>
<dbReference type="PANTHER" id="PTHR11076">
    <property type="entry name" value="DNA REPAIR POLYMERASE UMUC / TRANSFERASE FAMILY MEMBER"/>
    <property type="match status" value="1"/>
</dbReference>
<keyword evidence="6" id="KW-0479">Metal-binding</keyword>
<keyword evidence="2 6" id="KW-0515">Mutator protein</keyword>
<evidence type="ECO:0000259" key="7">
    <source>
        <dbReference type="PROSITE" id="PS50173"/>
    </source>
</evidence>
<comment type="subcellular location">
    <subcellularLocation>
        <location evidence="6">Cytoplasm</location>
    </subcellularLocation>
</comment>
<proteinExistence type="inferred from homology"/>
<dbReference type="PROSITE" id="PS50173">
    <property type="entry name" value="UMUC"/>
    <property type="match status" value="1"/>
</dbReference>
<sequence>MAEKVIFHVDVNSAFLSWEASYRKQILGEEIDLRDIPSAIGGDIEKRKGVILAKSTSAKKYGIVTGEPIVAALRKCPGLTIVKPNFSVYVEYSNKLMTLLREYSPVVQQYSIDEAYIDMTGTEGLYGKPLDIAYKIKDRIYEELGFTVNIGISCNKLLAKMAGELEKPNLVHTLFPSEIEKKMWPLPVGELFFVGKATEKSLKLLGIRTIGELAKADVKLLKLHLKKQGEIIHQYANGVDASAVEEEQAPHKGYGNSMTIPYDVNSVESAYLVLLSLCETVGTRLRAAEVEASCLAVSIVDTFFERKSHQMVLPSSTAVTKELYKYSCKVFEELWDHKTPIRQLGVHTTKLEKESHHQFNLFETPKNKKNEKLDKAIDTIRNKYGEDAVMRAAFVGSKLDHMAGGISKEKKSSITTSKL</sequence>
<keyword evidence="6" id="KW-0963">Cytoplasm</keyword>
<dbReference type="GO" id="GO:0042276">
    <property type="term" value="P:error-prone translesion synthesis"/>
    <property type="evidence" value="ECO:0007669"/>
    <property type="project" value="TreeGrafter"/>
</dbReference>
<evidence type="ECO:0000256" key="1">
    <source>
        <dbReference type="ARBA" id="ARBA00010945"/>
    </source>
</evidence>
<evidence type="ECO:0000256" key="2">
    <source>
        <dbReference type="ARBA" id="ARBA00022457"/>
    </source>
</evidence>
<evidence type="ECO:0000256" key="4">
    <source>
        <dbReference type="ARBA" id="ARBA00022763"/>
    </source>
</evidence>
<dbReference type="InterPro" id="IPR024728">
    <property type="entry name" value="PolY_HhH_motif"/>
</dbReference>
<dbReference type="GO" id="GO:0003887">
    <property type="term" value="F:DNA-directed DNA polymerase activity"/>
    <property type="evidence" value="ECO:0007669"/>
    <property type="project" value="UniProtKB-UniRule"/>
</dbReference>
<dbReference type="InterPro" id="IPR001126">
    <property type="entry name" value="UmuC"/>
</dbReference>
<reference evidence="8 9" key="1">
    <citation type="journal article" date="2011" name="J. Bacteriol.">
        <title>Complete genome sequence of the cellulose-degrading bacterium Cellulosilyticum lentocellum.</title>
        <authorList>
            <consortium name="US DOE Joint Genome Institute"/>
            <person name="Miller D.A."/>
            <person name="Suen G."/>
            <person name="Bruce D."/>
            <person name="Copeland A."/>
            <person name="Cheng J.F."/>
            <person name="Detter C."/>
            <person name="Goodwin L.A."/>
            <person name="Han C.S."/>
            <person name="Hauser L.J."/>
            <person name="Land M.L."/>
            <person name="Lapidus A."/>
            <person name="Lucas S."/>
            <person name="Meincke L."/>
            <person name="Pitluck S."/>
            <person name="Tapia R."/>
            <person name="Teshima H."/>
            <person name="Woyke T."/>
            <person name="Fox B.G."/>
            <person name="Angert E.R."/>
            <person name="Currie C.R."/>
        </authorList>
    </citation>
    <scope>NUCLEOTIDE SEQUENCE [LARGE SCALE GENOMIC DNA]</scope>
    <source>
        <strain evidence="9">ATCC 49066 / DSM 5427 / NCIMB 11756 / RHM5</strain>
    </source>
</reference>
<dbReference type="InterPro" id="IPR043128">
    <property type="entry name" value="Rev_trsase/Diguanyl_cyclase"/>
</dbReference>
<evidence type="ECO:0000256" key="5">
    <source>
        <dbReference type="ARBA" id="ARBA00022932"/>
    </source>
</evidence>
<feature type="site" description="Substrate discrimination" evidence="6">
    <location>
        <position position="15"/>
    </location>
</feature>
<dbReference type="eggNOG" id="COG0389">
    <property type="taxonomic scope" value="Bacteria"/>
</dbReference>
<dbReference type="CDD" id="cd03586">
    <property type="entry name" value="PolY_Pol_IV_kappa"/>
    <property type="match status" value="1"/>
</dbReference>
<evidence type="ECO:0000313" key="8">
    <source>
        <dbReference type="EMBL" id="ADZ85353.1"/>
    </source>
</evidence>
<feature type="domain" description="UmuC" evidence="7">
    <location>
        <begin position="6"/>
        <end position="195"/>
    </location>
</feature>
<dbReference type="KEGG" id="cle:Clole_3670"/>
<keyword evidence="6" id="KW-0238">DNA-binding</keyword>
<dbReference type="InterPro" id="IPR022880">
    <property type="entry name" value="DNApol_IV"/>
</dbReference>
<feature type="active site" evidence="6">
    <location>
        <position position="114"/>
    </location>
</feature>
<comment type="subunit">
    <text evidence="6">Monomer.</text>
</comment>
<keyword evidence="5 6" id="KW-0239">DNA-directed DNA polymerase</keyword>
<keyword evidence="3 6" id="KW-0548">Nucleotidyltransferase</keyword>
<dbReference type="GO" id="GO:0009432">
    <property type="term" value="P:SOS response"/>
    <property type="evidence" value="ECO:0007669"/>
    <property type="project" value="TreeGrafter"/>
</dbReference>
<dbReference type="Pfam" id="PF11798">
    <property type="entry name" value="IMS_HHH"/>
    <property type="match status" value="1"/>
</dbReference>
<dbReference type="GO" id="GO:0003684">
    <property type="term" value="F:damaged DNA binding"/>
    <property type="evidence" value="ECO:0007669"/>
    <property type="project" value="InterPro"/>
</dbReference>
<dbReference type="HAMAP" id="MF_01113">
    <property type="entry name" value="DNApol_IV"/>
    <property type="match status" value="1"/>
</dbReference>
<keyword evidence="6" id="KW-0460">Magnesium</keyword>
<dbReference type="EMBL" id="CP002582">
    <property type="protein sequence ID" value="ADZ85353.1"/>
    <property type="molecule type" value="Genomic_DNA"/>
</dbReference>
<dbReference type="HOGENOM" id="CLU_012348_1_1_9"/>
<keyword evidence="4 6" id="KW-0227">DNA damage</keyword>
<dbReference type="EC" id="2.7.7.7" evidence="6"/>
<comment type="catalytic activity">
    <reaction evidence="6">
        <text>DNA(n) + a 2'-deoxyribonucleoside 5'-triphosphate = DNA(n+1) + diphosphate</text>
        <dbReference type="Rhea" id="RHEA:22508"/>
        <dbReference type="Rhea" id="RHEA-COMP:17339"/>
        <dbReference type="Rhea" id="RHEA-COMP:17340"/>
        <dbReference type="ChEBI" id="CHEBI:33019"/>
        <dbReference type="ChEBI" id="CHEBI:61560"/>
        <dbReference type="ChEBI" id="CHEBI:173112"/>
        <dbReference type="EC" id="2.7.7.7"/>
    </reaction>
</comment>
<comment type="function">
    <text evidence="6">Poorly processive, error-prone DNA polymerase involved in untargeted mutagenesis. Copies undamaged DNA at stalled replication forks, which arise in vivo from mismatched or misaligned primer ends. These misaligned primers can be extended by PolIV. Exhibits no 3'-5' exonuclease (proofreading) activity. May be involved in translesional synthesis, in conjunction with the beta clamp from PolIII.</text>
</comment>
<dbReference type="GO" id="GO:0005829">
    <property type="term" value="C:cytosol"/>
    <property type="evidence" value="ECO:0007669"/>
    <property type="project" value="TreeGrafter"/>
</dbReference>
<dbReference type="GO" id="GO:0006281">
    <property type="term" value="P:DNA repair"/>
    <property type="evidence" value="ECO:0007669"/>
    <property type="project" value="UniProtKB-UniRule"/>
</dbReference>
<evidence type="ECO:0000256" key="3">
    <source>
        <dbReference type="ARBA" id="ARBA00022695"/>
    </source>
</evidence>
<comment type="cofactor">
    <cofactor evidence="6">
        <name>Mg(2+)</name>
        <dbReference type="ChEBI" id="CHEBI:18420"/>
    </cofactor>
    <text evidence="6">Binds 2 magnesium ions per subunit.</text>
</comment>
<accession>F2JH13</accession>
<gene>
    <name evidence="6" type="primary">dinB</name>
    <name evidence="8" type="ordered locus">Clole_3670</name>
</gene>
<dbReference type="PANTHER" id="PTHR11076:SF35">
    <property type="entry name" value="DNA REPAIR PROTEIN HOMOLOG YOBH"/>
    <property type="match status" value="1"/>
</dbReference>
<feature type="binding site" evidence="6">
    <location>
        <position position="10"/>
    </location>
    <ligand>
        <name>Mg(2+)</name>
        <dbReference type="ChEBI" id="CHEBI:18420"/>
    </ligand>
</feature>
<dbReference type="Gene3D" id="3.30.70.270">
    <property type="match status" value="1"/>
</dbReference>
<dbReference type="InterPro" id="IPR043502">
    <property type="entry name" value="DNA/RNA_pol_sf"/>
</dbReference>
<dbReference type="Gene3D" id="3.40.1170.60">
    <property type="match status" value="1"/>
</dbReference>
<dbReference type="Proteomes" id="UP000008467">
    <property type="component" value="Chromosome"/>
</dbReference>
<comment type="similarity">
    <text evidence="1 6">Belongs to the DNA polymerase type-Y family.</text>
</comment>
<evidence type="ECO:0000256" key="6">
    <source>
        <dbReference type="HAMAP-Rule" id="MF_01113"/>
    </source>
</evidence>
<keyword evidence="6 8" id="KW-0808">Transferase</keyword>
<dbReference type="RefSeq" id="WP_013658629.1">
    <property type="nucleotide sequence ID" value="NC_015275.1"/>
</dbReference>